<feature type="signal peptide" evidence="1">
    <location>
        <begin position="1"/>
        <end position="19"/>
    </location>
</feature>
<name>A0A6I4UI82_9SPHN</name>
<keyword evidence="1" id="KW-0732">Signal</keyword>
<dbReference type="EMBL" id="JACICE010000001">
    <property type="protein sequence ID" value="MBB3774134.1"/>
    <property type="molecule type" value="Genomic_DNA"/>
</dbReference>
<evidence type="ECO:0000313" key="4">
    <source>
        <dbReference type="Proteomes" id="UP000430021"/>
    </source>
</evidence>
<keyword evidence="5" id="KW-1185">Reference proteome</keyword>
<comment type="caution">
    <text evidence="3">The sequence shown here is derived from an EMBL/GenBank/DDBJ whole genome shotgun (WGS) entry which is preliminary data.</text>
</comment>
<evidence type="ECO:0000313" key="5">
    <source>
        <dbReference type="Proteomes" id="UP000548685"/>
    </source>
</evidence>
<organism evidence="3 4">
    <name type="scientific">Erythrobacter ramosus</name>
    <dbReference type="NCBI Taxonomy" id="35811"/>
    <lineage>
        <taxon>Bacteria</taxon>
        <taxon>Pseudomonadati</taxon>
        <taxon>Pseudomonadota</taxon>
        <taxon>Alphaproteobacteria</taxon>
        <taxon>Sphingomonadales</taxon>
        <taxon>Erythrobacteraceae</taxon>
        <taxon>Erythrobacter/Porphyrobacter group</taxon>
        <taxon>Erythrobacter</taxon>
    </lineage>
</organism>
<dbReference type="OrthoDB" id="7391154at2"/>
<reference evidence="2 5" key="2">
    <citation type="submission" date="2020-08" db="EMBL/GenBank/DDBJ databases">
        <title>Genomic Encyclopedia of Type Strains, Phase IV (KMG-IV): sequencing the most valuable type-strain genomes for metagenomic binning, comparative biology and taxonomic classification.</title>
        <authorList>
            <person name="Goeker M."/>
        </authorList>
    </citation>
    <scope>NUCLEOTIDE SEQUENCE [LARGE SCALE GENOMIC DNA]</scope>
    <source>
        <strain evidence="2 5">DSM 8510</strain>
    </source>
</reference>
<evidence type="ECO:0000256" key="1">
    <source>
        <dbReference type="SAM" id="SignalP"/>
    </source>
</evidence>
<dbReference type="Proteomes" id="UP000430021">
    <property type="component" value="Unassembled WGS sequence"/>
</dbReference>
<proteinExistence type="predicted"/>
<dbReference type="RefSeq" id="WP_160760279.1">
    <property type="nucleotide sequence ID" value="NZ_BAAADZ010000002.1"/>
</dbReference>
<sequence length="188" mass="20049">MRHARLSIAAALASAGLLAACVSAPQLSAPVMRAEAPRFDPFTFFAGTSAGTGTMSKVGSGPIPVRVTSSGRIEVEVRPESAWAAPPRRVLVLDQMVHEGDKPARKRQWRIHEVAPGRYEGSLTGAISPIAGRAEGNLLVLEFTIKDGFRVRQELTLSADGRRAANVMTVSQLGIKVAVLAEDIRKTP</sequence>
<reference evidence="3 4" key="1">
    <citation type="submission" date="2019-12" db="EMBL/GenBank/DDBJ databases">
        <title>Genomic-based taxomic classification of the family Erythrobacteraceae.</title>
        <authorList>
            <person name="Xu L."/>
        </authorList>
    </citation>
    <scope>NUCLEOTIDE SEQUENCE [LARGE SCALE GENOMIC DNA]</scope>
    <source>
        <strain evidence="3 4">JCM 10282</strain>
    </source>
</reference>
<gene>
    <name evidence="2" type="ORF">FHS52_000077</name>
    <name evidence="3" type="ORF">GRI59_06215</name>
</gene>
<dbReference type="PROSITE" id="PS51257">
    <property type="entry name" value="PROKAR_LIPOPROTEIN"/>
    <property type="match status" value="1"/>
</dbReference>
<dbReference type="Proteomes" id="UP000548685">
    <property type="component" value="Unassembled WGS sequence"/>
</dbReference>
<protein>
    <submittedName>
        <fullName evidence="3">DUF3833 family protein</fullName>
    </submittedName>
</protein>
<dbReference type="EMBL" id="WTYB01000001">
    <property type="protein sequence ID" value="MXP38208.1"/>
    <property type="molecule type" value="Genomic_DNA"/>
</dbReference>
<dbReference type="AlphaFoldDB" id="A0A6I4UI82"/>
<evidence type="ECO:0000313" key="2">
    <source>
        <dbReference type="EMBL" id="MBB3774134.1"/>
    </source>
</evidence>
<accession>A0A6I4UI82</accession>
<feature type="chain" id="PRO_5026205228" evidence="1">
    <location>
        <begin position="20"/>
        <end position="188"/>
    </location>
</feature>
<evidence type="ECO:0000313" key="3">
    <source>
        <dbReference type="EMBL" id="MXP38208.1"/>
    </source>
</evidence>